<dbReference type="InterPro" id="IPR029071">
    <property type="entry name" value="Ubiquitin-like_domsf"/>
</dbReference>
<dbReference type="PROSITE" id="PS50053">
    <property type="entry name" value="UBIQUITIN_2"/>
    <property type="match status" value="1"/>
</dbReference>
<dbReference type="SUPFAM" id="SSF54236">
    <property type="entry name" value="Ubiquitin-like"/>
    <property type="match status" value="1"/>
</dbReference>
<evidence type="ECO:0000313" key="3">
    <source>
        <dbReference type="Proteomes" id="UP001151752"/>
    </source>
</evidence>
<dbReference type="AlphaFoldDB" id="A0A9Q0VDU2"/>
<organism evidence="2 3">
    <name type="scientific">Salix koriyanagi</name>
    <dbReference type="NCBI Taxonomy" id="2511006"/>
    <lineage>
        <taxon>Eukaryota</taxon>
        <taxon>Viridiplantae</taxon>
        <taxon>Streptophyta</taxon>
        <taxon>Embryophyta</taxon>
        <taxon>Tracheophyta</taxon>
        <taxon>Spermatophyta</taxon>
        <taxon>Magnoliopsida</taxon>
        <taxon>eudicotyledons</taxon>
        <taxon>Gunneridae</taxon>
        <taxon>Pentapetalae</taxon>
        <taxon>rosids</taxon>
        <taxon>fabids</taxon>
        <taxon>Malpighiales</taxon>
        <taxon>Salicaceae</taxon>
        <taxon>Saliceae</taxon>
        <taxon>Salix</taxon>
    </lineage>
</organism>
<gene>
    <name evidence="2" type="ORF">OIU74_029419</name>
</gene>
<sequence length="123" mass="13374">MAPAIVKCKIVGGKVALDFEISACSTVRDLKENISGKTKLGMDRQTLTCCGEEMELENLRSLESYGYAEEAVIRLDASPLPDDSRFSILVKSANHPYATISVMEKETVADLKANISRLPPTPA</sequence>
<evidence type="ECO:0000313" key="2">
    <source>
        <dbReference type="EMBL" id="KAJ6746945.1"/>
    </source>
</evidence>
<dbReference type="InterPro" id="IPR000626">
    <property type="entry name" value="Ubiquitin-like_dom"/>
</dbReference>
<proteinExistence type="predicted"/>
<protein>
    <recommendedName>
        <fullName evidence="1">Ubiquitin-like domain-containing protein</fullName>
    </recommendedName>
</protein>
<reference evidence="2" key="1">
    <citation type="submission" date="2022-11" db="EMBL/GenBank/DDBJ databases">
        <authorList>
            <person name="Hyden B.L."/>
            <person name="Feng K."/>
            <person name="Yates T."/>
            <person name="Jawdy S."/>
            <person name="Smart L.B."/>
            <person name="Muchero W."/>
        </authorList>
    </citation>
    <scope>NUCLEOTIDE SEQUENCE</scope>
    <source>
        <tissue evidence="2">Shoot tip</tissue>
    </source>
</reference>
<dbReference type="Gene3D" id="3.10.20.90">
    <property type="entry name" value="Phosphatidylinositol 3-kinase Catalytic Subunit, Chain A, domain 1"/>
    <property type="match status" value="1"/>
</dbReference>
<comment type="caution">
    <text evidence="2">The sequence shown here is derived from an EMBL/GenBank/DDBJ whole genome shotgun (WGS) entry which is preliminary data.</text>
</comment>
<dbReference type="EMBL" id="JAPFFM010000009">
    <property type="protein sequence ID" value="KAJ6746945.1"/>
    <property type="molecule type" value="Genomic_DNA"/>
</dbReference>
<evidence type="ECO:0000259" key="1">
    <source>
        <dbReference type="PROSITE" id="PS50053"/>
    </source>
</evidence>
<dbReference type="Proteomes" id="UP001151752">
    <property type="component" value="Chromosome 6"/>
</dbReference>
<dbReference type="Pfam" id="PF00240">
    <property type="entry name" value="ubiquitin"/>
    <property type="match status" value="1"/>
</dbReference>
<reference evidence="2" key="2">
    <citation type="journal article" date="2023" name="Int. J. Mol. Sci.">
        <title>De Novo Assembly and Annotation of 11 Diverse Shrub Willow (Salix) Genomes Reveals Novel Gene Organization in Sex-Linked Regions.</title>
        <authorList>
            <person name="Hyden B."/>
            <person name="Feng K."/>
            <person name="Yates T.B."/>
            <person name="Jawdy S."/>
            <person name="Cereghino C."/>
            <person name="Smart L.B."/>
            <person name="Muchero W."/>
        </authorList>
    </citation>
    <scope>NUCLEOTIDE SEQUENCE</scope>
    <source>
        <tissue evidence="2">Shoot tip</tissue>
    </source>
</reference>
<accession>A0A9Q0VDU2</accession>
<name>A0A9Q0VDU2_9ROSI</name>
<dbReference type="CDD" id="cd17039">
    <property type="entry name" value="Ubl_ubiquitin_like"/>
    <property type="match status" value="1"/>
</dbReference>
<feature type="domain" description="Ubiquitin-like" evidence="1">
    <location>
        <begin position="4"/>
        <end position="75"/>
    </location>
</feature>
<keyword evidence="3" id="KW-1185">Reference proteome</keyword>